<dbReference type="Pfam" id="PF13489">
    <property type="entry name" value="Methyltransf_23"/>
    <property type="match status" value="1"/>
</dbReference>
<dbReference type="RefSeq" id="WP_208814112.1">
    <property type="nucleotide sequence ID" value="NZ_WVUH01000110.1"/>
</dbReference>
<dbReference type="EMBL" id="WVUH01000110">
    <property type="protein sequence ID" value="MBO4207216.1"/>
    <property type="molecule type" value="Genomic_DNA"/>
</dbReference>
<evidence type="ECO:0000313" key="3">
    <source>
        <dbReference type="Proteomes" id="UP000823521"/>
    </source>
</evidence>
<organism evidence="2 3">
    <name type="scientific">Micromonospora echinofusca</name>
    <dbReference type="NCBI Taxonomy" id="47858"/>
    <lineage>
        <taxon>Bacteria</taxon>
        <taxon>Bacillati</taxon>
        <taxon>Actinomycetota</taxon>
        <taxon>Actinomycetes</taxon>
        <taxon>Micromonosporales</taxon>
        <taxon>Micromonosporaceae</taxon>
        <taxon>Micromonospora</taxon>
    </lineage>
</organism>
<feature type="region of interest" description="Disordered" evidence="1">
    <location>
        <begin position="17"/>
        <end position="36"/>
    </location>
</feature>
<protein>
    <submittedName>
        <fullName evidence="2">Methyltransferase domain-containing protein</fullName>
    </submittedName>
</protein>
<dbReference type="Gene3D" id="3.40.50.150">
    <property type="entry name" value="Vaccinia Virus protein VP39"/>
    <property type="match status" value="1"/>
</dbReference>
<reference evidence="2 3" key="1">
    <citation type="submission" date="2019-12" db="EMBL/GenBank/DDBJ databases">
        <title>Whole genome sequencing of endophytic Actinobacterium Micromonospora sp. MPMI6T.</title>
        <authorList>
            <person name="Evv R."/>
            <person name="Podile A.R."/>
        </authorList>
    </citation>
    <scope>NUCLEOTIDE SEQUENCE [LARGE SCALE GENOMIC DNA]</scope>
    <source>
        <strain evidence="2 3">MPMI6</strain>
    </source>
</reference>
<dbReference type="GO" id="GO:0008168">
    <property type="term" value="F:methyltransferase activity"/>
    <property type="evidence" value="ECO:0007669"/>
    <property type="project" value="UniProtKB-KW"/>
</dbReference>
<dbReference type="Proteomes" id="UP000823521">
    <property type="component" value="Unassembled WGS sequence"/>
</dbReference>
<sequence length="261" mass="28998">MAVDRIEAVRCRLCGTPASPAPSLRPDEPRCTTDGPEDRAAAAAQQRFEAGRRLRWLLTTVRPATLLEAGPADGYFLEAATTAGIPAAGIEISATATRFAREQLGQTVHHGSFETLAPHHRAHTVCAFHVLGHVENPRTFLHAVRTALSPGGWLALEVPNTAAAVRPVDGRWPTPTDTRDDHRWHFTPETLTRLLVQTGFRVISHDTVFSRFYQQPRARWRHVRKLLVEDWLATGSPRLSHPHLGDLLRVFARHDGRALGR</sequence>
<proteinExistence type="predicted"/>
<name>A0ABS3VRS4_MICEH</name>
<gene>
    <name evidence="2" type="ORF">GSF22_14540</name>
</gene>
<dbReference type="CDD" id="cd02440">
    <property type="entry name" value="AdoMet_MTases"/>
    <property type="match status" value="1"/>
</dbReference>
<evidence type="ECO:0000313" key="2">
    <source>
        <dbReference type="EMBL" id="MBO4207216.1"/>
    </source>
</evidence>
<evidence type="ECO:0000256" key="1">
    <source>
        <dbReference type="SAM" id="MobiDB-lite"/>
    </source>
</evidence>
<dbReference type="GO" id="GO:0032259">
    <property type="term" value="P:methylation"/>
    <property type="evidence" value="ECO:0007669"/>
    <property type="project" value="UniProtKB-KW"/>
</dbReference>
<feature type="compositionally biased region" description="Basic and acidic residues" evidence="1">
    <location>
        <begin position="25"/>
        <end position="36"/>
    </location>
</feature>
<dbReference type="SUPFAM" id="SSF53335">
    <property type="entry name" value="S-adenosyl-L-methionine-dependent methyltransferases"/>
    <property type="match status" value="1"/>
</dbReference>
<comment type="caution">
    <text evidence="2">The sequence shown here is derived from an EMBL/GenBank/DDBJ whole genome shotgun (WGS) entry which is preliminary data.</text>
</comment>
<dbReference type="PANTHER" id="PTHR43861">
    <property type="entry name" value="TRANS-ACONITATE 2-METHYLTRANSFERASE-RELATED"/>
    <property type="match status" value="1"/>
</dbReference>
<accession>A0ABS3VRS4</accession>
<keyword evidence="3" id="KW-1185">Reference proteome</keyword>
<dbReference type="PANTHER" id="PTHR43861:SF6">
    <property type="entry name" value="METHYLTRANSFERASE TYPE 11"/>
    <property type="match status" value="1"/>
</dbReference>
<keyword evidence="2" id="KW-0489">Methyltransferase</keyword>
<dbReference type="InterPro" id="IPR029063">
    <property type="entry name" value="SAM-dependent_MTases_sf"/>
</dbReference>
<keyword evidence="2" id="KW-0808">Transferase</keyword>